<evidence type="ECO:0008006" key="4">
    <source>
        <dbReference type="Google" id="ProtNLM"/>
    </source>
</evidence>
<sequence length="86" mass="9308">MNLRLKSALAIGALALSAALMPTGQAQAGEAKWCAESGGRSAYTNCGYYTFNQCLAAVSGVGGSCRLNPRYFAANDDEYRPRRYYR</sequence>
<gene>
    <name evidence="2" type="ORF">GJW-30_1_02695</name>
</gene>
<dbReference type="Pfam" id="PF12071">
    <property type="entry name" value="DUF3551"/>
    <property type="match status" value="1"/>
</dbReference>
<feature type="signal peptide" evidence="1">
    <location>
        <begin position="1"/>
        <end position="28"/>
    </location>
</feature>
<dbReference type="Proteomes" id="UP000236884">
    <property type="component" value="Chromosome"/>
</dbReference>
<reference evidence="2 3" key="1">
    <citation type="submission" date="2015-08" db="EMBL/GenBank/DDBJ databases">
        <title>Investigation of the bacterial diversity of lava forest soil.</title>
        <authorList>
            <person name="Lee J.S."/>
        </authorList>
    </citation>
    <scope>NUCLEOTIDE SEQUENCE [LARGE SCALE GENOMIC DNA]</scope>
    <source>
        <strain evidence="2 3">GJW-30</strain>
    </source>
</reference>
<protein>
    <recommendedName>
        <fullName evidence="4">DUF3551 domain-containing protein</fullName>
    </recommendedName>
</protein>
<accession>A0A0S3PW36</accession>
<evidence type="ECO:0000256" key="1">
    <source>
        <dbReference type="SAM" id="SignalP"/>
    </source>
</evidence>
<evidence type="ECO:0000313" key="3">
    <source>
        <dbReference type="Proteomes" id="UP000236884"/>
    </source>
</evidence>
<dbReference type="OrthoDB" id="8255753at2"/>
<dbReference type="KEGG" id="vgo:GJW-30_1_02695"/>
<name>A0A0S3PW36_9BRAD</name>
<keyword evidence="3" id="KW-1185">Reference proteome</keyword>
<keyword evidence="1" id="KW-0732">Signal</keyword>
<organism evidence="2 3">
    <name type="scientific">Variibacter gotjawalensis</name>
    <dbReference type="NCBI Taxonomy" id="1333996"/>
    <lineage>
        <taxon>Bacteria</taxon>
        <taxon>Pseudomonadati</taxon>
        <taxon>Pseudomonadota</taxon>
        <taxon>Alphaproteobacteria</taxon>
        <taxon>Hyphomicrobiales</taxon>
        <taxon>Nitrobacteraceae</taxon>
        <taxon>Variibacter</taxon>
    </lineage>
</organism>
<dbReference type="InterPro" id="IPR021937">
    <property type="entry name" value="DUF3551"/>
</dbReference>
<proteinExistence type="predicted"/>
<dbReference type="RefSeq" id="WP_096356128.1">
    <property type="nucleotide sequence ID" value="NZ_AP014946.1"/>
</dbReference>
<dbReference type="AlphaFoldDB" id="A0A0S3PW36"/>
<dbReference type="EMBL" id="AP014946">
    <property type="protein sequence ID" value="BAT60159.1"/>
    <property type="molecule type" value="Genomic_DNA"/>
</dbReference>
<evidence type="ECO:0000313" key="2">
    <source>
        <dbReference type="EMBL" id="BAT60159.1"/>
    </source>
</evidence>
<feature type="chain" id="PRO_5006615864" description="DUF3551 domain-containing protein" evidence="1">
    <location>
        <begin position="29"/>
        <end position="86"/>
    </location>
</feature>